<comment type="caution">
    <text evidence="1">The sequence shown here is derived from an EMBL/GenBank/DDBJ whole genome shotgun (WGS) entry which is preliminary data.</text>
</comment>
<organism evidence="1 2">
    <name type="scientific">Camellia lanceoleosa</name>
    <dbReference type="NCBI Taxonomy" id="1840588"/>
    <lineage>
        <taxon>Eukaryota</taxon>
        <taxon>Viridiplantae</taxon>
        <taxon>Streptophyta</taxon>
        <taxon>Embryophyta</taxon>
        <taxon>Tracheophyta</taxon>
        <taxon>Spermatophyta</taxon>
        <taxon>Magnoliopsida</taxon>
        <taxon>eudicotyledons</taxon>
        <taxon>Gunneridae</taxon>
        <taxon>Pentapetalae</taxon>
        <taxon>asterids</taxon>
        <taxon>Ericales</taxon>
        <taxon>Theaceae</taxon>
        <taxon>Camellia</taxon>
    </lineage>
</organism>
<accession>A0ACC0J6R5</accession>
<protein>
    <submittedName>
        <fullName evidence="1">Uncharacterized protein</fullName>
    </submittedName>
</protein>
<proteinExistence type="predicted"/>
<evidence type="ECO:0000313" key="2">
    <source>
        <dbReference type="Proteomes" id="UP001060215"/>
    </source>
</evidence>
<dbReference type="EMBL" id="CM045758">
    <property type="protein sequence ID" value="KAI8032741.1"/>
    <property type="molecule type" value="Genomic_DNA"/>
</dbReference>
<gene>
    <name evidence="1" type="ORF">LOK49_LG01G00565</name>
</gene>
<name>A0ACC0J6R5_9ERIC</name>
<reference evidence="1 2" key="1">
    <citation type="journal article" date="2022" name="Plant J.">
        <title>Chromosome-level genome of Camellia lanceoleosa provides a valuable resource for understanding genome evolution and self-incompatibility.</title>
        <authorList>
            <person name="Gong W."/>
            <person name="Xiao S."/>
            <person name="Wang L."/>
            <person name="Liao Z."/>
            <person name="Chang Y."/>
            <person name="Mo W."/>
            <person name="Hu G."/>
            <person name="Li W."/>
            <person name="Zhao G."/>
            <person name="Zhu H."/>
            <person name="Hu X."/>
            <person name="Ji K."/>
            <person name="Xiang X."/>
            <person name="Song Q."/>
            <person name="Yuan D."/>
            <person name="Jin S."/>
            <person name="Zhang L."/>
        </authorList>
    </citation>
    <scope>NUCLEOTIDE SEQUENCE [LARGE SCALE GENOMIC DNA]</scope>
    <source>
        <strain evidence="1">SQ_2022a</strain>
    </source>
</reference>
<sequence length="155" mass="17644">MFNRFVWEVLELRPMDFSWSKSKFQEVPKIGVSFSDVTGADQAKLELHKVVDFLKNPYKYTALKAKIPKECLLVRPPGTRKTLLARTVAGEARVPFFSCAVLEFMELFVGVGASRVRDLFKKAKSKVSCIVFIDEIDAVERHSWTGLRGGNDERE</sequence>
<evidence type="ECO:0000313" key="1">
    <source>
        <dbReference type="EMBL" id="KAI8032741.1"/>
    </source>
</evidence>
<dbReference type="Proteomes" id="UP001060215">
    <property type="component" value="Chromosome 1"/>
</dbReference>
<keyword evidence="2" id="KW-1185">Reference proteome</keyword>